<dbReference type="SUPFAM" id="SSF50129">
    <property type="entry name" value="GroES-like"/>
    <property type="match status" value="1"/>
</dbReference>
<dbReference type="InterPro" id="IPR020843">
    <property type="entry name" value="ER"/>
</dbReference>
<reference evidence="7" key="1">
    <citation type="journal article" date="2014" name="Int. J. Syst. Evol. Microbiol.">
        <title>Complete genome sequence of Corynebacterium casei LMG S-19264T (=DSM 44701T), isolated from a smear-ripened cheese.</title>
        <authorList>
            <consortium name="US DOE Joint Genome Institute (JGI-PGF)"/>
            <person name="Walter F."/>
            <person name="Albersmeier A."/>
            <person name="Kalinowski J."/>
            <person name="Ruckert C."/>
        </authorList>
    </citation>
    <scope>NUCLEOTIDE SEQUENCE</scope>
    <source>
        <strain evidence="7">JCM 4784</strain>
    </source>
</reference>
<dbReference type="InterPro" id="IPR002328">
    <property type="entry name" value="ADH_Zn_CS"/>
</dbReference>
<dbReference type="InterPro" id="IPR013154">
    <property type="entry name" value="ADH-like_N"/>
</dbReference>
<dbReference type="AlphaFoldDB" id="A0A919DIS8"/>
<keyword evidence="4" id="KW-0560">Oxidoreductase</keyword>
<dbReference type="EMBL" id="BNBT01000013">
    <property type="protein sequence ID" value="GHE45811.1"/>
    <property type="molecule type" value="Genomic_DNA"/>
</dbReference>
<keyword evidence="3 5" id="KW-0862">Zinc</keyword>
<evidence type="ECO:0000313" key="7">
    <source>
        <dbReference type="EMBL" id="GHE45811.1"/>
    </source>
</evidence>
<dbReference type="PROSITE" id="PS00059">
    <property type="entry name" value="ADH_ZINC"/>
    <property type="match status" value="1"/>
</dbReference>
<evidence type="ECO:0000256" key="2">
    <source>
        <dbReference type="ARBA" id="ARBA00022723"/>
    </source>
</evidence>
<dbReference type="InterPro" id="IPR011032">
    <property type="entry name" value="GroES-like_sf"/>
</dbReference>
<dbReference type="RefSeq" id="WP_190134974.1">
    <property type="nucleotide sequence ID" value="NZ_BNBT01000013.1"/>
</dbReference>
<evidence type="ECO:0000256" key="3">
    <source>
        <dbReference type="ARBA" id="ARBA00022833"/>
    </source>
</evidence>
<evidence type="ECO:0000256" key="5">
    <source>
        <dbReference type="RuleBase" id="RU361277"/>
    </source>
</evidence>
<evidence type="ECO:0000259" key="6">
    <source>
        <dbReference type="SMART" id="SM00829"/>
    </source>
</evidence>
<gene>
    <name evidence="7" type="ORF">GCM10018785_14350</name>
</gene>
<dbReference type="PANTHER" id="PTHR42813">
    <property type="entry name" value="ZINC-TYPE ALCOHOL DEHYDROGENASE-LIKE"/>
    <property type="match status" value="1"/>
</dbReference>
<dbReference type="SUPFAM" id="SSF51735">
    <property type="entry name" value="NAD(P)-binding Rossmann-fold domains"/>
    <property type="match status" value="1"/>
</dbReference>
<organism evidence="7 8">
    <name type="scientific">Streptomyces longispororuber</name>
    <dbReference type="NCBI Taxonomy" id="68230"/>
    <lineage>
        <taxon>Bacteria</taxon>
        <taxon>Bacillati</taxon>
        <taxon>Actinomycetota</taxon>
        <taxon>Actinomycetes</taxon>
        <taxon>Kitasatosporales</taxon>
        <taxon>Streptomycetaceae</taxon>
        <taxon>Streptomyces</taxon>
    </lineage>
</organism>
<comment type="caution">
    <text evidence="7">The sequence shown here is derived from an EMBL/GenBank/DDBJ whole genome shotgun (WGS) entry which is preliminary data.</text>
</comment>
<sequence length="427" mass="43940">MKAVVRHGVGDIRVEDVPEPKVQDPHDAVVRITTAAISGTDLHLVRGTLPGPRAGQVLGHEAVGVVEETGSGVRNFRPGDRVVISPTVACGTCPTCRAGLYAQCDDADPAGSRGGTVLLGGPGGAGGLDGLQAEYARVPFAHTGLVALPDSVDDGRAVLLADALPAAWFGARLAGVSGGDTVAILGAGPVGLCAVAAARHHGAGRVVVVDGLTDRLALARAQHAETVDFNSEDPVEKVREMTGGAGVDRVIEAVGVDAERPVLGPAADAVAAAGERAGHEEAYTAARDRAASVRSPDARGTWTPGDAPGLAVRWAVEMAARAGSVGILGTYPPHADRFPLGRAVRKNLTLRMGTCHHRRYLPRLVDLVASGALDPPPVLSHWAVTDDAVAAYGNLDRREPGWTKVALDIADPAPPRAPDPLWGVPED</sequence>
<evidence type="ECO:0000256" key="1">
    <source>
        <dbReference type="ARBA" id="ARBA00001947"/>
    </source>
</evidence>
<dbReference type="SMART" id="SM00829">
    <property type="entry name" value="PKS_ER"/>
    <property type="match status" value="1"/>
</dbReference>
<keyword evidence="8" id="KW-1185">Reference proteome</keyword>
<evidence type="ECO:0000313" key="8">
    <source>
        <dbReference type="Proteomes" id="UP000608024"/>
    </source>
</evidence>
<dbReference type="Proteomes" id="UP000608024">
    <property type="component" value="Unassembled WGS sequence"/>
</dbReference>
<comment type="cofactor">
    <cofactor evidence="1 5">
        <name>Zn(2+)</name>
        <dbReference type="ChEBI" id="CHEBI:29105"/>
    </cofactor>
</comment>
<feature type="domain" description="Enoyl reductase (ER)" evidence="6">
    <location>
        <begin position="8"/>
        <end position="407"/>
    </location>
</feature>
<dbReference type="Gene3D" id="3.90.180.10">
    <property type="entry name" value="Medium-chain alcohol dehydrogenases, catalytic domain"/>
    <property type="match status" value="1"/>
</dbReference>
<evidence type="ECO:0000256" key="4">
    <source>
        <dbReference type="ARBA" id="ARBA00023002"/>
    </source>
</evidence>
<dbReference type="PANTHER" id="PTHR42813:SF7">
    <property type="entry name" value="ALCOHOL DEHYDROGENASE (ZN-DEPENDENT)-RELATED"/>
    <property type="match status" value="1"/>
</dbReference>
<dbReference type="GO" id="GO:0016491">
    <property type="term" value="F:oxidoreductase activity"/>
    <property type="evidence" value="ECO:0007669"/>
    <property type="project" value="UniProtKB-KW"/>
</dbReference>
<comment type="similarity">
    <text evidence="5">Belongs to the zinc-containing alcohol dehydrogenase family.</text>
</comment>
<dbReference type="Gene3D" id="3.40.50.720">
    <property type="entry name" value="NAD(P)-binding Rossmann-like Domain"/>
    <property type="match status" value="1"/>
</dbReference>
<dbReference type="GO" id="GO:0008270">
    <property type="term" value="F:zinc ion binding"/>
    <property type="evidence" value="ECO:0007669"/>
    <property type="project" value="InterPro"/>
</dbReference>
<accession>A0A919DIS8</accession>
<reference evidence="7" key="2">
    <citation type="submission" date="2020-09" db="EMBL/GenBank/DDBJ databases">
        <authorList>
            <person name="Sun Q."/>
            <person name="Ohkuma M."/>
        </authorList>
    </citation>
    <scope>NUCLEOTIDE SEQUENCE</scope>
    <source>
        <strain evidence="7">JCM 4784</strain>
    </source>
</reference>
<protein>
    <submittedName>
        <fullName evidence="7">Glutathione-dependent formaldehyde dehydrogenase</fullName>
    </submittedName>
</protein>
<dbReference type="InterPro" id="IPR013149">
    <property type="entry name" value="ADH-like_C"/>
</dbReference>
<dbReference type="Pfam" id="PF08240">
    <property type="entry name" value="ADH_N"/>
    <property type="match status" value="1"/>
</dbReference>
<keyword evidence="2 5" id="KW-0479">Metal-binding</keyword>
<proteinExistence type="inferred from homology"/>
<dbReference type="Pfam" id="PF00107">
    <property type="entry name" value="ADH_zinc_N"/>
    <property type="match status" value="1"/>
</dbReference>
<dbReference type="InterPro" id="IPR036291">
    <property type="entry name" value="NAD(P)-bd_dom_sf"/>
</dbReference>
<name>A0A919DIS8_9ACTN</name>